<reference evidence="3" key="1">
    <citation type="journal article" date="2019" name="Int. J. Syst. Evol. Microbiol.">
        <title>The Global Catalogue of Microorganisms (GCM) 10K type strain sequencing project: providing services to taxonomists for standard genome sequencing and annotation.</title>
        <authorList>
            <consortium name="The Broad Institute Genomics Platform"/>
            <consortium name="The Broad Institute Genome Sequencing Center for Infectious Disease"/>
            <person name="Wu L."/>
            <person name="Ma J."/>
        </authorList>
    </citation>
    <scope>NUCLEOTIDE SEQUENCE [LARGE SCALE GENOMIC DNA]</scope>
    <source>
        <strain evidence="3">JCM 14234</strain>
    </source>
</reference>
<sequence length="115" mass="12312">MGREAVLRARPGRQRLQHRRGSLRLTRTKKITTGTWRQLVDGVDRLPPAASAPGCTGGSTYKVVATKGDTATKGNTTVRETSVYACGTANQDAAKALPEFIKPASSLFDIDALAR</sequence>
<accession>A0ABP6L7K0</accession>
<dbReference type="Proteomes" id="UP001501035">
    <property type="component" value="Unassembled WGS sequence"/>
</dbReference>
<evidence type="ECO:0000256" key="1">
    <source>
        <dbReference type="SAM" id="MobiDB-lite"/>
    </source>
</evidence>
<proteinExistence type="predicted"/>
<gene>
    <name evidence="2" type="ORF">GCM10010528_12320</name>
</gene>
<name>A0ABP6L7K0_9ACTN</name>
<evidence type="ECO:0000313" key="2">
    <source>
        <dbReference type="EMBL" id="GAA3032715.1"/>
    </source>
</evidence>
<feature type="compositionally biased region" description="Basic residues" evidence="1">
    <location>
        <begin position="10"/>
        <end position="21"/>
    </location>
</feature>
<protein>
    <submittedName>
        <fullName evidence="2">Uncharacterized protein</fullName>
    </submittedName>
</protein>
<organism evidence="2 3">
    <name type="scientific">Gordonia defluvii</name>
    <dbReference type="NCBI Taxonomy" id="283718"/>
    <lineage>
        <taxon>Bacteria</taxon>
        <taxon>Bacillati</taxon>
        <taxon>Actinomycetota</taxon>
        <taxon>Actinomycetes</taxon>
        <taxon>Mycobacteriales</taxon>
        <taxon>Gordoniaceae</taxon>
        <taxon>Gordonia</taxon>
    </lineage>
</organism>
<feature type="region of interest" description="Disordered" evidence="1">
    <location>
        <begin position="1"/>
        <end position="21"/>
    </location>
</feature>
<evidence type="ECO:0000313" key="3">
    <source>
        <dbReference type="Proteomes" id="UP001501035"/>
    </source>
</evidence>
<comment type="caution">
    <text evidence="2">The sequence shown here is derived from an EMBL/GenBank/DDBJ whole genome shotgun (WGS) entry which is preliminary data.</text>
</comment>
<dbReference type="EMBL" id="BAAAVS010000019">
    <property type="protein sequence ID" value="GAA3032715.1"/>
    <property type="molecule type" value="Genomic_DNA"/>
</dbReference>
<keyword evidence="3" id="KW-1185">Reference proteome</keyword>